<comment type="caution">
    <text evidence="5">The sequence shown here is derived from an EMBL/GenBank/DDBJ whole genome shotgun (WGS) entry which is preliminary data.</text>
</comment>
<feature type="region of interest" description="Disordered" evidence="4">
    <location>
        <begin position="450"/>
        <end position="475"/>
    </location>
</feature>
<reference evidence="5 6" key="1">
    <citation type="journal article" date="2021" name="Elife">
        <title>Chloroplast acquisition without the gene transfer in kleptoplastic sea slugs, Plakobranchus ocellatus.</title>
        <authorList>
            <person name="Maeda T."/>
            <person name="Takahashi S."/>
            <person name="Yoshida T."/>
            <person name="Shimamura S."/>
            <person name="Takaki Y."/>
            <person name="Nagai Y."/>
            <person name="Toyoda A."/>
            <person name="Suzuki Y."/>
            <person name="Arimoto A."/>
            <person name="Ishii H."/>
            <person name="Satoh N."/>
            <person name="Nishiyama T."/>
            <person name="Hasebe M."/>
            <person name="Maruyama T."/>
            <person name="Minagawa J."/>
            <person name="Obokata J."/>
            <person name="Shigenobu S."/>
        </authorList>
    </citation>
    <scope>NUCLEOTIDE SEQUENCE [LARGE SCALE GENOMIC DNA]</scope>
</reference>
<dbReference type="EMBL" id="BLXT01004727">
    <property type="protein sequence ID" value="GFO16908.1"/>
    <property type="molecule type" value="Genomic_DNA"/>
</dbReference>
<organism evidence="5 6">
    <name type="scientific">Plakobranchus ocellatus</name>
    <dbReference type="NCBI Taxonomy" id="259542"/>
    <lineage>
        <taxon>Eukaryota</taxon>
        <taxon>Metazoa</taxon>
        <taxon>Spiralia</taxon>
        <taxon>Lophotrochozoa</taxon>
        <taxon>Mollusca</taxon>
        <taxon>Gastropoda</taxon>
        <taxon>Heterobranchia</taxon>
        <taxon>Euthyneura</taxon>
        <taxon>Panpulmonata</taxon>
        <taxon>Sacoglossa</taxon>
        <taxon>Placobranchoidea</taxon>
        <taxon>Plakobranchidae</taxon>
        <taxon>Plakobranchus</taxon>
    </lineage>
</organism>
<evidence type="ECO:0000256" key="1">
    <source>
        <dbReference type="ARBA" id="ARBA00022737"/>
    </source>
</evidence>
<keyword evidence="1" id="KW-0677">Repeat</keyword>
<evidence type="ECO:0000256" key="2">
    <source>
        <dbReference type="ARBA" id="ARBA00023043"/>
    </source>
</evidence>
<dbReference type="GO" id="GO:0045087">
    <property type="term" value="P:innate immune response"/>
    <property type="evidence" value="ECO:0007669"/>
    <property type="project" value="TreeGrafter"/>
</dbReference>
<feature type="compositionally biased region" description="Basic and acidic residues" evidence="4">
    <location>
        <begin position="55"/>
        <end position="64"/>
    </location>
</feature>
<dbReference type="Proteomes" id="UP000735302">
    <property type="component" value="Unassembled WGS sequence"/>
</dbReference>
<dbReference type="InterPro" id="IPR002110">
    <property type="entry name" value="Ankyrin_rpt"/>
</dbReference>
<dbReference type="GO" id="GO:0005737">
    <property type="term" value="C:cytoplasm"/>
    <property type="evidence" value="ECO:0007669"/>
    <property type="project" value="TreeGrafter"/>
</dbReference>
<keyword evidence="6" id="KW-1185">Reference proteome</keyword>
<gene>
    <name evidence="5" type="ORF">PoB_004341300</name>
</gene>
<dbReference type="SUPFAM" id="SSF48403">
    <property type="entry name" value="Ankyrin repeat"/>
    <property type="match status" value="1"/>
</dbReference>
<dbReference type="PANTHER" id="PTHR23206:SF7">
    <property type="entry name" value="PROTEIN KINASE DOMAIN-CONTAINING PROTEIN"/>
    <property type="match status" value="1"/>
</dbReference>
<dbReference type="Gene3D" id="1.25.40.20">
    <property type="entry name" value="Ankyrin repeat-containing domain"/>
    <property type="match status" value="3"/>
</dbReference>
<accession>A0AAV4BCI4</accession>
<feature type="region of interest" description="Disordered" evidence="4">
    <location>
        <begin position="26"/>
        <end position="64"/>
    </location>
</feature>
<dbReference type="PANTHER" id="PTHR23206">
    <property type="entry name" value="MASK PROTEIN"/>
    <property type="match status" value="1"/>
</dbReference>
<proteinExistence type="predicted"/>
<feature type="repeat" description="ANK" evidence="3">
    <location>
        <begin position="275"/>
        <end position="307"/>
    </location>
</feature>
<dbReference type="Pfam" id="PF13637">
    <property type="entry name" value="Ank_4"/>
    <property type="match status" value="1"/>
</dbReference>
<sequence length="636" mass="73090">MASSHEFFSNLMRPFKNVWNTFNRRRRAQRSEAKERRGSSTPSHSPIRARSSHCSKKESHRLDSRQSMDLDMSLIYPEIDDIEPCILRRPSDRGRRRRHRRELYDLDLCDEEYDWNRDMEIKMNRIKEEMDMCARIIQIPKLYEPLLLDIRRPSFYRMGIEQETEEWLEERRKKREWNNGLIKAAEEGDLVMVKYYIDQGAAVFHSNDLGWTSLHFAASKGHIDVVWCLLSNGLYRDCVTLQSETPLMLAIQSNQPEVVWHLLKKQASVSRKDKQGRTPLMYAAATGCWSILKMLIDKDADINHVDKNGDTALIIAVKQSHTDVVKYLVAMDKTDLEIKSGENLWTALHWAVAEKSEVNIKTLVKAGAAMNSSYQYNVETPVELAVRLGDRKIIRLLHTLEAQTHRRVMHCSDGEEIKYYVCVIGEPLLEAPPEANMPVDLQHVLRSLQEDAREGNPEEAPQEADARDGGVQPVAPDHDLEIAAGLQFEEELLMELPRWSTEPSPGSTAKEETREKESNQGENATEGAAKAEAKSRDDEKKELKRQNRKEIQRRRKILKNRLDPIMTERADDLRISAQNLGFMEDVYPPPMQIKINVFTIACIVLDKENIIIQDVCCVSLVGMNGAAIRKPANRRG</sequence>
<dbReference type="PROSITE" id="PS50297">
    <property type="entry name" value="ANK_REP_REGION"/>
    <property type="match status" value="3"/>
</dbReference>
<feature type="repeat" description="ANK" evidence="3">
    <location>
        <begin position="242"/>
        <end position="274"/>
    </location>
</feature>
<dbReference type="PROSITE" id="PS50088">
    <property type="entry name" value="ANK_REPEAT"/>
    <property type="match status" value="3"/>
</dbReference>
<dbReference type="AlphaFoldDB" id="A0AAV4BCI4"/>
<feature type="compositionally biased region" description="Basic and acidic residues" evidence="4">
    <location>
        <begin position="509"/>
        <end position="519"/>
    </location>
</feature>
<dbReference type="InterPro" id="IPR051631">
    <property type="entry name" value="Ankyrin-KH/SAM_domain"/>
</dbReference>
<feature type="compositionally biased region" description="Basic and acidic residues" evidence="4">
    <location>
        <begin position="529"/>
        <end position="550"/>
    </location>
</feature>
<feature type="region of interest" description="Disordered" evidence="4">
    <location>
        <begin position="496"/>
        <end position="552"/>
    </location>
</feature>
<dbReference type="PRINTS" id="PR01415">
    <property type="entry name" value="ANKYRIN"/>
</dbReference>
<evidence type="ECO:0000256" key="4">
    <source>
        <dbReference type="SAM" id="MobiDB-lite"/>
    </source>
</evidence>
<evidence type="ECO:0000256" key="3">
    <source>
        <dbReference type="PROSITE-ProRule" id="PRU00023"/>
    </source>
</evidence>
<evidence type="ECO:0000313" key="5">
    <source>
        <dbReference type="EMBL" id="GFO16908.1"/>
    </source>
</evidence>
<dbReference type="SMART" id="SM00248">
    <property type="entry name" value="ANK"/>
    <property type="match status" value="7"/>
</dbReference>
<dbReference type="InterPro" id="IPR036770">
    <property type="entry name" value="Ankyrin_rpt-contain_sf"/>
</dbReference>
<keyword evidence="2 3" id="KW-0040">ANK repeat</keyword>
<protein>
    <submittedName>
        <fullName evidence="5">Ankyrin repeat-containing protein</fullName>
    </submittedName>
</protein>
<feature type="compositionally biased region" description="Basic and acidic residues" evidence="4">
    <location>
        <begin position="29"/>
        <end position="38"/>
    </location>
</feature>
<name>A0AAV4BCI4_9GAST</name>
<evidence type="ECO:0000313" key="6">
    <source>
        <dbReference type="Proteomes" id="UP000735302"/>
    </source>
</evidence>
<feature type="repeat" description="ANK" evidence="3">
    <location>
        <begin position="209"/>
        <end position="233"/>
    </location>
</feature>
<dbReference type="Pfam" id="PF12796">
    <property type="entry name" value="Ank_2"/>
    <property type="match status" value="1"/>
</dbReference>